<dbReference type="OrthoDB" id="1150256at2"/>
<comment type="caution">
    <text evidence="2">The sequence shown here is derived from an EMBL/GenBank/DDBJ whole genome shotgun (WGS) entry which is preliminary data.</text>
</comment>
<feature type="compositionally biased region" description="Basic and acidic residues" evidence="1">
    <location>
        <begin position="17"/>
        <end position="38"/>
    </location>
</feature>
<name>A0A4Q4KIE9_9FLAO</name>
<evidence type="ECO:0000313" key="2">
    <source>
        <dbReference type="EMBL" id="RYM33083.1"/>
    </source>
</evidence>
<dbReference type="AlphaFoldDB" id="A0A4Q4KIE9"/>
<evidence type="ECO:0000313" key="3">
    <source>
        <dbReference type="Proteomes" id="UP000293952"/>
    </source>
</evidence>
<gene>
    <name evidence="2" type="ORF">ERX46_13105</name>
</gene>
<accession>A0A4Q4KIE9</accession>
<sequence length="38" mass="4506">MNIPLEQQQEAQSRLELVQEGKMKTRSWSEAKQDVFNQ</sequence>
<evidence type="ECO:0000256" key="1">
    <source>
        <dbReference type="SAM" id="MobiDB-lite"/>
    </source>
</evidence>
<dbReference type="EMBL" id="SETE01000005">
    <property type="protein sequence ID" value="RYM33083.1"/>
    <property type="molecule type" value="Genomic_DNA"/>
</dbReference>
<organism evidence="2 3">
    <name type="scientific">Brumimicrobium glaciale</name>
    <dbReference type="NCBI Taxonomy" id="200475"/>
    <lineage>
        <taxon>Bacteria</taxon>
        <taxon>Pseudomonadati</taxon>
        <taxon>Bacteroidota</taxon>
        <taxon>Flavobacteriia</taxon>
        <taxon>Flavobacteriales</taxon>
        <taxon>Crocinitomicaceae</taxon>
        <taxon>Brumimicrobium</taxon>
    </lineage>
</organism>
<protein>
    <submittedName>
        <fullName evidence="2">Uncharacterized protein</fullName>
    </submittedName>
</protein>
<dbReference type="Proteomes" id="UP000293952">
    <property type="component" value="Unassembled WGS sequence"/>
</dbReference>
<feature type="region of interest" description="Disordered" evidence="1">
    <location>
        <begin position="1"/>
        <end position="38"/>
    </location>
</feature>
<dbReference type="Pfam" id="PF09720">
    <property type="entry name" value="Unstab_antitox"/>
    <property type="match status" value="1"/>
</dbReference>
<reference evidence="2 3" key="1">
    <citation type="submission" date="2019-02" db="EMBL/GenBank/DDBJ databases">
        <title>Genome sequence of the sea-ice species Brumimicrobium glaciale.</title>
        <authorList>
            <person name="Bowman J.P."/>
        </authorList>
    </citation>
    <scope>NUCLEOTIDE SEQUENCE [LARGE SCALE GENOMIC DNA]</scope>
    <source>
        <strain evidence="2 3">IC156</strain>
    </source>
</reference>
<keyword evidence="3" id="KW-1185">Reference proteome</keyword>
<feature type="compositionally biased region" description="Polar residues" evidence="1">
    <location>
        <begin position="1"/>
        <end position="12"/>
    </location>
</feature>
<proteinExistence type="predicted"/>
<dbReference type="InterPro" id="IPR013406">
    <property type="entry name" value="CHP02574_addiction_mod"/>
</dbReference>